<feature type="region of interest" description="Disordered" evidence="1">
    <location>
        <begin position="1"/>
        <end position="21"/>
    </location>
</feature>
<gene>
    <name evidence="2" type="ORF">STAS_16369</name>
</gene>
<evidence type="ECO:0000256" key="1">
    <source>
        <dbReference type="SAM" id="MobiDB-lite"/>
    </source>
</evidence>
<dbReference type="EMBL" id="BKCP01005738">
    <property type="protein sequence ID" value="GER39734.1"/>
    <property type="molecule type" value="Genomic_DNA"/>
</dbReference>
<comment type="caution">
    <text evidence="2">The sequence shown here is derived from an EMBL/GenBank/DDBJ whole genome shotgun (WGS) entry which is preliminary data.</text>
</comment>
<organism evidence="2 3">
    <name type="scientific">Striga asiatica</name>
    <name type="common">Asiatic witchweed</name>
    <name type="synonym">Buchnera asiatica</name>
    <dbReference type="NCBI Taxonomy" id="4170"/>
    <lineage>
        <taxon>Eukaryota</taxon>
        <taxon>Viridiplantae</taxon>
        <taxon>Streptophyta</taxon>
        <taxon>Embryophyta</taxon>
        <taxon>Tracheophyta</taxon>
        <taxon>Spermatophyta</taxon>
        <taxon>Magnoliopsida</taxon>
        <taxon>eudicotyledons</taxon>
        <taxon>Gunneridae</taxon>
        <taxon>Pentapetalae</taxon>
        <taxon>asterids</taxon>
        <taxon>lamiids</taxon>
        <taxon>Lamiales</taxon>
        <taxon>Orobanchaceae</taxon>
        <taxon>Buchnereae</taxon>
        <taxon>Striga</taxon>
    </lineage>
</organism>
<accession>A0A5A7Q3V5</accession>
<reference evidence="3" key="1">
    <citation type="journal article" date="2019" name="Curr. Biol.">
        <title>Genome Sequence of Striga asiatica Provides Insight into the Evolution of Plant Parasitism.</title>
        <authorList>
            <person name="Yoshida S."/>
            <person name="Kim S."/>
            <person name="Wafula E.K."/>
            <person name="Tanskanen J."/>
            <person name="Kim Y.M."/>
            <person name="Honaas L."/>
            <person name="Yang Z."/>
            <person name="Spallek T."/>
            <person name="Conn C.E."/>
            <person name="Ichihashi Y."/>
            <person name="Cheong K."/>
            <person name="Cui S."/>
            <person name="Der J.P."/>
            <person name="Gundlach H."/>
            <person name="Jiao Y."/>
            <person name="Hori C."/>
            <person name="Ishida J.K."/>
            <person name="Kasahara H."/>
            <person name="Kiba T."/>
            <person name="Kim M.S."/>
            <person name="Koo N."/>
            <person name="Laohavisit A."/>
            <person name="Lee Y.H."/>
            <person name="Lumba S."/>
            <person name="McCourt P."/>
            <person name="Mortimer J.C."/>
            <person name="Mutuku J.M."/>
            <person name="Nomura T."/>
            <person name="Sasaki-Sekimoto Y."/>
            <person name="Seto Y."/>
            <person name="Wang Y."/>
            <person name="Wakatake T."/>
            <person name="Sakakibara H."/>
            <person name="Demura T."/>
            <person name="Yamaguchi S."/>
            <person name="Yoneyama K."/>
            <person name="Manabe R.I."/>
            <person name="Nelson D.C."/>
            <person name="Schulman A.H."/>
            <person name="Timko M.P."/>
            <person name="dePamphilis C.W."/>
            <person name="Choi D."/>
            <person name="Shirasu K."/>
        </authorList>
    </citation>
    <scope>NUCLEOTIDE SEQUENCE [LARGE SCALE GENOMIC DNA]</scope>
    <source>
        <strain evidence="3">cv. UVA1</strain>
    </source>
</reference>
<name>A0A5A7Q3V5_STRAF</name>
<protein>
    <submittedName>
        <fullName evidence="2">Transporter</fullName>
    </submittedName>
</protein>
<dbReference type="Proteomes" id="UP000325081">
    <property type="component" value="Unassembled WGS sequence"/>
</dbReference>
<keyword evidence="3" id="KW-1185">Reference proteome</keyword>
<evidence type="ECO:0000313" key="3">
    <source>
        <dbReference type="Proteomes" id="UP000325081"/>
    </source>
</evidence>
<dbReference type="AlphaFoldDB" id="A0A5A7Q3V5"/>
<sequence>MSHQPNVKSRSGPFESSSSKCFQLSPACSHSAILVSSSIANRKAQDVFDTEVRQLLHFHVARHTISAQAVGGFLNLNLTIFKLSYYCTSNAILSVVMQNLPWKLHLLFQLMLQHNC</sequence>
<proteinExistence type="predicted"/>
<evidence type="ECO:0000313" key="2">
    <source>
        <dbReference type="EMBL" id="GER39734.1"/>
    </source>
</evidence>